<dbReference type="Gene3D" id="3.40.50.1820">
    <property type="entry name" value="alpha/beta hydrolase"/>
    <property type="match status" value="1"/>
</dbReference>
<keyword evidence="3" id="KW-1185">Reference proteome</keyword>
<evidence type="ECO:0000313" key="3">
    <source>
        <dbReference type="Proteomes" id="UP001147148"/>
    </source>
</evidence>
<dbReference type="InterPro" id="IPR029058">
    <property type="entry name" value="AB_hydrolase_fold"/>
</dbReference>
<dbReference type="InterPro" id="IPR039069">
    <property type="entry name" value="CE7"/>
</dbReference>
<dbReference type="Proteomes" id="UP001147148">
    <property type="component" value="Unassembled WGS sequence"/>
</dbReference>
<dbReference type="PANTHER" id="PTHR40111">
    <property type="entry name" value="CEPHALOSPORIN-C DEACETYLASE"/>
    <property type="match status" value="1"/>
</dbReference>
<comment type="caution">
    <text evidence="2">The sequence shown here is derived from an EMBL/GenBank/DDBJ whole genome shotgun (WGS) entry which is preliminary data.</text>
</comment>
<dbReference type="Pfam" id="PF05448">
    <property type="entry name" value="AXE1"/>
    <property type="match status" value="1"/>
</dbReference>
<dbReference type="EMBL" id="JAPDSH010000001">
    <property type="protein sequence ID" value="MDF0478979.1"/>
    <property type="molecule type" value="Genomic_DNA"/>
</dbReference>
<evidence type="ECO:0000259" key="1">
    <source>
        <dbReference type="Pfam" id="PF05448"/>
    </source>
</evidence>
<accession>A0ABT5WZ01</accession>
<dbReference type="PANTHER" id="PTHR40111:SF1">
    <property type="entry name" value="CEPHALOSPORIN-C DEACETYLASE"/>
    <property type="match status" value="1"/>
</dbReference>
<proteinExistence type="predicted"/>
<reference evidence="2" key="1">
    <citation type="submission" date="2022-10" db="EMBL/GenBank/DDBJ databases">
        <title>Vagococcus sp. isolated from poultry meat.</title>
        <authorList>
            <person name="Johansson P."/>
            <person name="Bjorkroth J."/>
        </authorList>
    </citation>
    <scope>NUCLEOTIDE SEQUENCE</scope>
    <source>
        <strain evidence="2">PNs007</strain>
    </source>
</reference>
<organism evidence="2 3">
    <name type="scientific">Vagococcus proximus</name>
    <dbReference type="NCBI Taxonomy" id="2991417"/>
    <lineage>
        <taxon>Bacteria</taxon>
        <taxon>Bacillati</taxon>
        <taxon>Bacillota</taxon>
        <taxon>Bacilli</taxon>
        <taxon>Lactobacillales</taxon>
        <taxon>Enterococcaceae</taxon>
        <taxon>Vagococcus</taxon>
    </lineage>
</organism>
<sequence length="300" mass="34354">MTNYFEFWQHTQKELSEIPLDINRKIIDYPLDTIQVEQVSFLSLLGERIYGYVLLPKSKGPHPVVIECLGYMNHIQEPWQFAHWAQVGCACLVIDNRGQGGLTKDSAPYQTVWHEEPLGRGFLSVEDWYQRRLYADHLRSVEVIRTFDEIDQDKVILRGGSQGGGIVLMVNSLTPHPILATFADVPSHSSLAKRIKDGTGSYHIITRYLSENPEAQEKVERILPYYDTQQFVSQIKNPVYTSVGSADPICPMTEFFPTYHNLKTKKELLVYWNKGHGGGEAKQIRKEMSKIKQLLETLTN</sequence>
<evidence type="ECO:0000313" key="2">
    <source>
        <dbReference type="EMBL" id="MDF0478979.1"/>
    </source>
</evidence>
<protein>
    <submittedName>
        <fullName evidence="2">Acetylxylan esterase</fullName>
    </submittedName>
</protein>
<dbReference type="RefSeq" id="WP_275470628.1">
    <property type="nucleotide sequence ID" value="NZ_JAPDSH010000001.1"/>
</dbReference>
<dbReference type="SUPFAM" id="SSF53474">
    <property type="entry name" value="alpha/beta-Hydrolases"/>
    <property type="match status" value="1"/>
</dbReference>
<feature type="domain" description="Acetyl xylan esterase" evidence="1">
    <location>
        <begin position="4"/>
        <end position="286"/>
    </location>
</feature>
<gene>
    <name evidence="2" type="ORF">OL233_01660</name>
</gene>
<dbReference type="InterPro" id="IPR008391">
    <property type="entry name" value="AXE1_dom"/>
</dbReference>
<name>A0ABT5WZ01_9ENTE</name>